<dbReference type="Gene3D" id="1.25.10.10">
    <property type="entry name" value="Leucine-rich Repeat Variant"/>
    <property type="match status" value="1"/>
</dbReference>
<feature type="region of interest" description="Disordered" evidence="12">
    <location>
        <begin position="443"/>
        <end position="462"/>
    </location>
</feature>
<evidence type="ECO:0000256" key="2">
    <source>
        <dbReference type="ARBA" id="ARBA00008307"/>
    </source>
</evidence>
<dbReference type="InterPro" id="IPR021906">
    <property type="entry name" value="BAF250/Osa"/>
</dbReference>
<gene>
    <name evidence="14" type="ORF">D5F01_LYC19660</name>
</gene>
<feature type="compositionally biased region" description="Low complexity" evidence="12">
    <location>
        <begin position="1024"/>
        <end position="1039"/>
    </location>
</feature>
<dbReference type="Proteomes" id="UP000424527">
    <property type="component" value="Unassembled WGS sequence"/>
</dbReference>
<evidence type="ECO:0000256" key="12">
    <source>
        <dbReference type="SAM" id="MobiDB-lite"/>
    </source>
</evidence>
<feature type="compositionally biased region" description="Polar residues" evidence="12">
    <location>
        <begin position="1467"/>
        <end position="1479"/>
    </location>
</feature>
<dbReference type="Gene3D" id="3.30.460.90">
    <property type="match status" value="1"/>
</dbReference>
<dbReference type="PANTHER" id="PTHR12656">
    <property type="entry name" value="BRG-1 ASSOCIATED FACTOR 250 BAF250"/>
    <property type="match status" value="1"/>
</dbReference>
<dbReference type="FunFam" id="1.10.1410.40:FF:000007">
    <property type="entry name" value="Cyclic GMP-AMP synthase"/>
    <property type="match status" value="1"/>
</dbReference>
<keyword evidence="9" id="KW-0238">DNA-binding</keyword>
<feature type="region of interest" description="Disordered" evidence="12">
    <location>
        <begin position="474"/>
        <end position="563"/>
    </location>
</feature>
<dbReference type="SMART" id="SM01265">
    <property type="entry name" value="Mab-21"/>
    <property type="match status" value="1"/>
</dbReference>
<organism evidence="14 15">
    <name type="scientific">Larimichthys crocea</name>
    <name type="common">Large yellow croaker</name>
    <name type="synonym">Pseudosciaena crocea</name>
    <dbReference type="NCBI Taxonomy" id="215358"/>
    <lineage>
        <taxon>Eukaryota</taxon>
        <taxon>Metazoa</taxon>
        <taxon>Chordata</taxon>
        <taxon>Craniata</taxon>
        <taxon>Vertebrata</taxon>
        <taxon>Euteleostomi</taxon>
        <taxon>Actinopterygii</taxon>
        <taxon>Neopterygii</taxon>
        <taxon>Teleostei</taxon>
        <taxon>Neoteleostei</taxon>
        <taxon>Acanthomorphata</taxon>
        <taxon>Eupercaria</taxon>
        <taxon>Sciaenidae</taxon>
        <taxon>Larimichthys</taxon>
    </lineage>
</organism>
<dbReference type="GO" id="GO:0016514">
    <property type="term" value="C:SWI/SNF complex"/>
    <property type="evidence" value="ECO:0007669"/>
    <property type="project" value="InterPro"/>
</dbReference>
<protein>
    <submittedName>
        <fullName evidence="14">AT-rich interactive domain-containing protein 1A</fullName>
    </submittedName>
</protein>
<feature type="region of interest" description="Disordered" evidence="12">
    <location>
        <begin position="1549"/>
        <end position="1613"/>
    </location>
</feature>
<feature type="compositionally biased region" description="Low complexity" evidence="12">
    <location>
        <begin position="1117"/>
        <end position="1133"/>
    </location>
</feature>
<feature type="compositionally biased region" description="Polar residues" evidence="12">
    <location>
        <begin position="448"/>
        <end position="462"/>
    </location>
</feature>
<feature type="compositionally biased region" description="Acidic residues" evidence="12">
    <location>
        <begin position="1395"/>
        <end position="1424"/>
    </location>
</feature>
<evidence type="ECO:0000256" key="5">
    <source>
        <dbReference type="ARBA" id="ARBA00022853"/>
    </source>
</evidence>
<dbReference type="GO" id="GO:0071565">
    <property type="term" value="C:nBAF complex"/>
    <property type="evidence" value="ECO:0007669"/>
    <property type="project" value="TreeGrafter"/>
</dbReference>
<dbReference type="InterPro" id="IPR046903">
    <property type="entry name" value="Mab-21-like_nuc_Trfase"/>
</dbReference>
<dbReference type="InterPro" id="IPR046906">
    <property type="entry name" value="Mab-21_HhH/H2TH-like"/>
</dbReference>
<feature type="compositionally biased region" description="Polar residues" evidence="12">
    <location>
        <begin position="1217"/>
        <end position="1233"/>
    </location>
</feature>
<dbReference type="FunFam" id="1.10.150.60:FF:000002">
    <property type="entry name" value="AT-rich interactive domain-containing protein 1B"/>
    <property type="match status" value="1"/>
</dbReference>
<feature type="region of interest" description="Disordered" evidence="12">
    <location>
        <begin position="588"/>
        <end position="628"/>
    </location>
</feature>
<dbReference type="EMBL" id="REGW02000019">
    <property type="protein sequence ID" value="KAE8282260.1"/>
    <property type="molecule type" value="Genomic_DNA"/>
</dbReference>
<keyword evidence="4" id="KW-0597">Phosphoprotein</keyword>
<evidence type="ECO:0000256" key="10">
    <source>
        <dbReference type="ARBA" id="ARBA00023163"/>
    </source>
</evidence>
<dbReference type="Pfam" id="PF12031">
    <property type="entry name" value="BAF250_C"/>
    <property type="match status" value="1"/>
</dbReference>
<dbReference type="InterPro" id="IPR036431">
    <property type="entry name" value="ARID_dom_sf"/>
</dbReference>
<dbReference type="Gene3D" id="1.10.1410.40">
    <property type="match status" value="1"/>
</dbReference>
<comment type="similarity">
    <text evidence="2">Belongs to the mab-21 family.</text>
</comment>
<feature type="compositionally biased region" description="Pro residues" evidence="12">
    <location>
        <begin position="845"/>
        <end position="860"/>
    </location>
</feature>
<accession>A0A6G0HSV1</accession>
<keyword evidence="3" id="KW-0488">Methylation</keyword>
<feature type="compositionally biased region" description="Basic and acidic residues" evidence="12">
    <location>
        <begin position="1439"/>
        <end position="1451"/>
    </location>
</feature>
<name>A0A6G0HSV1_LARCR</name>
<feature type="compositionally biased region" description="Basic and acidic residues" evidence="12">
    <location>
        <begin position="1569"/>
        <end position="1586"/>
    </location>
</feature>
<evidence type="ECO:0000259" key="13">
    <source>
        <dbReference type="PROSITE" id="PS51011"/>
    </source>
</evidence>
<evidence type="ECO:0000256" key="7">
    <source>
        <dbReference type="ARBA" id="ARBA00022990"/>
    </source>
</evidence>
<sequence>MEREDRSVNPREDGQRKDDSKGKLSTPRLTPARQKQRAPQQQAVEVSRAEEGPVSPELSNWIKLNSKDLKIRQTDRSWAAEVVNDFRDNLLKFLRSNSDQPLFRKAEFLTTGSYFEKVKIHSPDEFDMMLKLQAPSRLDMKELDGGLFYRIDFSRPTRSQSPIQAFLLENERTLSSSKILNEMYRLVRKFLKTYKVPDKRCYWEVNRKRPNTPAVTLSLLRTEGNSDELISVDVVPALEVHPCQGWPLAARNGPAVDNWLGKKVRQEIKSLPCYFVPKRIKGRNLGEDAKESWRISFSHVEKKIITSHGNTKTCCESNATKCCRKQCLMLLKSLIKGLKQRYPKELHDLCSYHGKTAFLHTLSIRFSDSMWDRQQLPACFMHLLRALENHACQGDLPHFFVPNCNLFSPSAFPRKALDFLVKALEEQRMEGLPLLKPATPVPPLRLINTPSEDTSTEMSTYNPSTVYMRNPQMPPYGSPGQPGSALSPRQSSGGQIHSGMGPYPQNNSMGNYGPQGGQYGPQGEASGQKCYPRQPGYTGMPNANYPSGPGMSGTMNPMPGQGSGAPYGSIPPGRIGPGQMGRTVAPPCTTGPTNSIHNRPPGYPNMSPGMMGSGSPYGPGMNSMHGMMNQGGPGPYPMAANMANNTPGMAPSTEFGMEKMNPAQKMNNKVEGTPKPESKKKSSSSTITNEKITRLYELGPEPERKMWVDRYLAFAEEKAMGMNNLPAVGRKPLDLFRLYISVKEIGGLTQVNKNKKWRELATNLNVGTSSSAASSLKKQYIQCLYAFECKIERGEDPPPDFFNTDTKKNQPKIQPPSPAGSGSLQGPQTPQSTSSSMAEGGDLKPPTPASTPHTQMPPMPGVRSSVNLQDPFADGGDPAFSRRNAMTPNSQGYQPGMGGPEMMGRMGPYESNKDPFGGMRKAGEQFMQPGPNSGMGEQYNRAPPGPMANMQMGQRQQYPYGYDRRQEPGMGPDGSMGPGAPQPNMMPSGADTGMYSPSRPPPQQRHDSYTNQFPGQGAPPGGPYPNQQPGMYPQQQPNYKRPVDGGYGPPAKRHEGEMYNVPYSGQQQPGPQPSGPQGQQDMYNQYNAYPGGDRRPPGPQNQFPFPFGRERGPSTAGPNSQSPMPPQMMASPMPSGPDGPQAPMWQGRNEMGYPNYPNRQGPPVPGQGPGYHGMNRSEEMMSSDQRMNHEGQWPSHVNQRQPPFGPGGSGPPMTRPLPSTYQTSQNHIPQVSSPAPMPRPMESRTSPSKSPYMHPGIKVQKAGPPVPASHIGQAPVQQPMIRRDVAFPPGSVEASQPHLKPRRRLTMKDIGTPEAWRVMMSLKSGLLAESTWALDTINILLYDDNSISTFNLCQLPGFLELVVEYFRRCLIEIFDILKEYEVGDPGQRTLIDPNAAEDSDDEIPMPEGEGMDLDEDDEEDEEVEETKPNPDASSLVQVKQEEESSQKHKSSEDEEEEKERESSIKEPNTSTSGSAQDPNLHSEKPRQASKFDKLPIKVVRKKNPFLVNHSSKLGQRQCFDSGLIHWSIGGGDTTEHIQTHFESRMDLLKQRKRTPTATESRKKVQVTETVKDNPEKSKSNGDDKPRQQQPQSSEPQKSPAEKTPPPLPIGAPVTATIDDVLSARPGSVTEEVVRGGAEEQKENGKYLFSINPEIQSRRNIKILEDEPHSKDETPLSTLSDWQDSLARRCICVSNIVRSLSFIPGNDLEMSKHPGLLLLLGRLVLLHHRHPERKQAPVTYEKEEEEDEGVSCERDEWWWDCLEVLRENCLVTLANISGQLDLSIYPESICLPLLDGLLHWAVCPSAEALDPFPTLGPHGSLSPQRLVLETLSKLSIQDNNVDLILATPPFSRLEKLYGSLVRLVGERKVAVCREMAVVLLANLAQGDSLAARAIAVQKGSVGNLLGFLEDSLAATQYQQSQSSLLQMQGAPQFEPTSVDMMRRAARALHALAKVDENHSEFTLYESRLLDISVSPLMNSLVSQVICDVLFLIGQS</sequence>
<dbReference type="GO" id="GO:0006357">
    <property type="term" value="P:regulation of transcription by RNA polymerase II"/>
    <property type="evidence" value="ECO:0007669"/>
    <property type="project" value="TreeGrafter"/>
</dbReference>
<proteinExistence type="inferred from homology"/>
<dbReference type="CDD" id="cd16876">
    <property type="entry name" value="ARID_ARID1A"/>
    <property type="match status" value="1"/>
</dbReference>
<feature type="region of interest" description="Disordered" evidence="12">
    <location>
        <begin position="1385"/>
        <end position="1495"/>
    </location>
</feature>
<keyword evidence="15" id="KW-1185">Reference proteome</keyword>
<dbReference type="GO" id="GO:0003677">
    <property type="term" value="F:DNA binding"/>
    <property type="evidence" value="ECO:0007669"/>
    <property type="project" value="UniProtKB-KW"/>
</dbReference>
<dbReference type="GO" id="GO:0006338">
    <property type="term" value="P:chromatin remodeling"/>
    <property type="evidence" value="ECO:0007669"/>
    <property type="project" value="InterPro"/>
</dbReference>
<dbReference type="SMART" id="SM00501">
    <property type="entry name" value="BRIGHT"/>
    <property type="match status" value="1"/>
</dbReference>
<evidence type="ECO:0000256" key="1">
    <source>
        <dbReference type="ARBA" id="ARBA00004123"/>
    </source>
</evidence>
<dbReference type="PROSITE" id="PS51011">
    <property type="entry name" value="ARID"/>
    <property type="match status" value="1"/>
</dbReference>
<feature type="region of interest" description="Disordered" evidence="12">
    <location>
        <begin position="666"/>
        <end position="688"/>
    </location>
</feature>
<dbReference type="Pfam" id="PF20266">
    <property type="entry name" value="Mab-21_C"/>
    <property type="match status" value="1"/>
</dbReference>
<evidence type="ECO:0000256" key="11">
    <source>
        <dbReference type="ARBA" id="ARBA00023242"/>
    </source>
</evidence>
<keyword evidence="8" id="KW-0805">Transcription regulation</keyword>
<evidence type="ECO:0000256" key="4">
    <source>
        <dbReference type="ARBA" id="ARBA00022553"/>
    </source>
</evidence>
<dbReference type="GO" id="GO:0005654">
    <property type="term" value="C:nucleoplasm"/>
    <property type="evidence" value="ECO:0007669"/>
    <property type="project" value="UniProtKB-ARBA"/>
</dbReference>
<comment type="subcellular location">
    <subcellularLocation>
        <location evidence="1">Nucleus</location>
    </subcellularLocation>
</comment>
<keyword evidence="6" id="KW-0524">Neurogenesis</keyword>
<dbReference type="SMART" id="SM01014">
    <property type="entry name" value="ARID"/>
    <property type="match status" value="1"/>
</dbReference>
<evidence type="ECO:0000313" key="14">
    <source>
        <dbReference type="EMBL" id="KAE8282260.1"/>
    </source>
</evidence>
<reference evidence="14 15" key="1">
    <citation type="submission" date="2019-07" db="EMBL/GenBank/DDBJ databases">
        <title>Chromosome genome assembly for large yellow croaker.</title>
        <authorList>
            <person name="Xiao S."/>
        </authorList>
    </citation>
    <scope>NUCLEOTIDE SEQUENCE [LARGE SCALE GENOMIC DNA]</scope>
    <source>
        <strain evidence="14">JMULYC20181020</strain>
        <tissue evidence="14">Muscle</tissue>
    </source>
</reference>
<comment type="caution">
    <text evidence="14">The sequence shown here is derived from an EMBL/GenBank/DDBJ whole genome shotgun (WGS) entry which is preliminary data.</text>
</comment>
<dbReference type="GO" id="GO:0035060">
    <property type="term" value="C:brahma complex"/>
    <property type="evidence" value="ECO:0007669"/>
    <property type="project" value="InterPro"/>
</dbReference>
<dbReference type="InterPro" id="IPR011989">
    <property type="entry name" value="ARM-like"/>
</dbReference>
<keyword evidence="7" id="KW-0007">Acetylation</keyword>
<feature type="compositionally biased region" description="Low complexity" evidence="12">
    <location>
        <begin position="1064"/>
        <end position="1080"/>
    </location>
</feature>
<feature type="compositionally biased region" description="Basic and acidic residues" evidence="12">
    <location>
        <begin position="1"/>
        <end position="22"/>
    </location>
</feature>
<dbReference type="SUPFAM" id="SSF46774">
    <property type="entry name" value="ARID-like"/>
    <property type="match status" value="1"/>
</dbReference>
<feature type="compositionally biased region" description="Low complexity" evidence="12">
    <location>
        <begin position="827"/>
        <end position="836"/>
    </location>
</feature>
<evidence type="ECO:0000256" key="9">
    <source>
        <dbReference type="ARBA" id="ARBA00023125"/>
    </source>
</evidence>
<dbReference type="InterPro" id="IPR001606">
    <property type="entry name" value="ARID_dom"/>
</dbReference>
<keyword evidence="5" id="KW-0156">Chromatin regulator</keyword>
<feature type="compositionally biased region" description="Low complexity" evidence="12">
    <location>
        <begin position="31"/>
        <end position="43"/>
    </location>
</feature>
<dbReference type="PANTHER" id="PTHR12656:SF12">
    <property type="entry name" value="AT-RICH INTERACTIVE DOMAIN-CONTAINING PROTEIN 1A"/>
    <property type="match status" value="1"/>
</dbReference>
<dbReference type="Pfam" id="PF01388">
    <property type="entry name" value="ARID"/>
    <property type="match status" value="1"/>
</dbReference>
<feature type="compositionally biased region" description="Basic and acidic residues" evidence="12">
    <location>
        <begin position="1480"/>
        <end position="1495"/>
    </location>
</feature>
<evidence type="ECO:0000256" key="8">
    <source>
        <dbReference type="ARBA" id="ARBA00023015"/>
    </source>
</evidence>
<dbReference type="Gene3D" id="1.10.150.60">
    <property type="entry name" value="ARID DNA-binding domain"/>
    <property type="match status" value="1"/>
</dbReference>
<dbReference type="GO" id="GO:0007399">
    <property type="term" value="P:nervous system development"/>
    <property type="evidence" value="ECO:0007669"/>
    <property type="project" value="UniProtKB-KW"/>
</dbReference>
<dbReference type="InterPro" id="IPR030094">
    <property type="entry name" value="ARID1A_ARID_BRIGHT_DNA-bd"/>
</dbReference>
<dbReference type="InterPro" id="IPR024810">
    <property type="entry name" value="MAB21L/cGLR"/>
</dbReference>
<feature type="compositionally biased region" description="Low complexity" evidence="12">
    <location>
        <begin position="1587"/>
        <end position="1598"/>
    </location>
</feature>
<feature type="region of interest" description="Disordered" evidence="12">
    <location>
        <begin position="795"/>
        <end position="1280"/>
    </location>
</feature>
<dbReference type="Pfam" id="PF03281">
    <property type="entry name" value="Mab-21"/>
    <property type="match status" value="1"/>
</dbReference>
<feature type="region of interest" description="Disordered" evidence="12">
    <location>
        <begin position="1"/>
        <end position="52"/>
    </location>
</feature>
<dbReference type="InterPro" id="IPR033388">
    <property type="entry name" value="BAF250_C"/>
</dbReference>
<feature type="domain" description="ARID" evidence="13">
    <location>
        <begin position="701"/>
        <end position="792"/>
    </location>
</feature>
<evidence type="ECO:0000256" key="3">
    <source>
        <dbReference type="ARBA" id="ARBA00022481"/>
    </source>
</evidence>
<dbReference type="GO" id="GO:0045893">
    <property type="term" value="P:positive regulation of DNA-templated transcription"/>
    <property type="evidence" value="ECO:0007669"/>
    <property type="project" value="TreeGrafter"/>
</dbReference>
<evidence type="ECO:0000313" key="15">
    <source>
        <dbReference type="Proteomes" id="UP000424527"/>
    </source>
</evidence>
<evidence type="ECO:0000256" key="6">
    <source>
        <dbReference type="ARBA" id="ARBA00022902"/>
    </source>
</evidence>
<dbReference type="GO" id="GO:0031491">
    <property type="term" value="F:nucleosome binding"/>
    <property type="evidence" value="ECO:0007669"/>
    <property type="project" value="TreeGrafter"/>
</dbReference>
<keyword evidence="10" id="KW-0804">Transcription</keyword>
<keyword evidence="11" id="KW-0539">Nucleus</keyword>